<keyword evidence="12" id="KW-1133">Transmembrane helix</keyword>
<evidence type="ECO:0000256" key="2">
    <source>
        <dbReference type="ARBA" id="ARBA00022448"/>
    </source>
</evidence>
<reference evidence="14" key="2">
    <citation type="journal article" date="2023" name="Proc. Natl. Acad. Sci. U.S.A.">
        <title>A global phylogenomic analysis of the shiitake genus Lentinula.</title>
        <authorList>
            <person name="Sierra-Patev S."/>
            <person name="Min B."/>
            <person name="Naranjo-Ortiz M."/>
            <person name="Looney B."/>
            <person name="Konkel Z."/>
            <person name="Slot J.C."/>
            <person name="Sakamoto Y."/>
            <person name="Steenwyk J.L."/>
            <person name="Rokas A."/>
            <person name="Carro J."/>
            <person name="Camarero S."/>
            <person name="Ferreira P."/>
            <person name="Molpeceres G."/>
            <person name="Ruiz-Duenas F.J."/>
            <person name="Serrano A."/>
            <person name="Henrissat B."/>
            <person name="Drula E."/>
            <person name="Hughes K.W."/>
            <person name="Mata J.L."/>
            <person name="Ishikawa N.K."/>
            <person name="Vargas-Isla R."/>
            <person name="Ushijima S."/>
            <person name="Smith C.A."/>
            <person name="Donoghue J."/>
            <person name="Ahrendt S."/>
            <person name="Andreopoulos W."/>
            <person name="He G."/>
            <person name="LaButti K."/>
            <person name="Lipzen A."/>
            <person name="Ng V."/>
            <person name="Riley R."/>
            <person name="Sandor L."/>
            <person name="Barry K."/>
            <person name="Martinez A.T."/>
            <person name="Xiao Y."/>
            <person name="Gibbons J.G."/>
            <person name="Terashima K."/>
            <person name="Grigoriev I.V."/>
            <person name="Hibbett D."/>
        </authorList>
    </citation>
    <scope>NUCLEOTIDE SEQUENCE</scope>
    <source>
        <strain evidence="14">ET3784</strain>
    </source>
</reference>
<evidence type="ECO:0000313" key="15">
    <source>
        <dbReference type="Proteomes" id="UP001176059"/>
    </source>
</evidence>
<keyword evidence="2 10" id="KW-0813">Transport</keyword>
<dbReference type="InterPro" id="IPR025655">
    <property type="entry name" value="PEX14"/>
</dbReference>
<dbReference type="InterPro" id="IPR036388">
    <property type="entry name" value="WH-like_DNA-bd_sf"/>
</dbReference>
<dbReference type="Proteomes" id="UP001176059">
    <property type="component" value="Unassembled WGS sequence"/>
</dbReference>
<feature type="region of interest" description="Disordered" evidence="11">
    <location>
        <begin position="1"/>
        <end position="40"/>
    </location>
</feature>
<evidence type="ECO:0000313" key="14">
    <source>
        <dbReference type="EMBL" id="KAJ3732855.1"/>
    </source>
</evidence>
<evidence type="ECO:0000256" key="3">
    <source>
        <dbReference type="ARBA" id="ARBA00022927"/>
    </source>
</evidence>
<keyword evidence="5 10" id="KW-0472">Membrane</keyword>
<keyword evidence="3 10" id="KW-0653">Protein transport</keyword>
<comment type="subcellular location">
    <subcellularLocation>
        <location evidence="9 10">Peroxisome membrane</location>
    </subcellularLocation>
</comment>
<evidence type="ECO:0000259" key="13">
    <source>
        <dbReference type="Pfam" id="PF04695"/>
    </source>
</evidence>
<organism evidence="14 15">
    <name type="scientific">Lentinula guzmanii</name>
    <dbReference type="NCBI Taxonomy" id="2804957"/>
    <lineage>
        <taxon>Eukaryota</taxon>
        <taxon>Fungi</taxon>
        <taxon>Dikarya</taxon>
        <taxon>Basidiomycota</taxon>
        <taxon>Agaricomycotina</taxon>
        <taxon>Agaricomycetes</taxon>
        <taxon>Agaricomycetidae</taxon>
        <taxon>Agaricales</taxon>
        <taxon>Marasmiineae</taxon>
        <taxon>Omphalotaceae</taxon>
        <taxon>Lentinula</taxon>
    </lineage>
</organism>
<proteinExistence type="inferred from homology"/>
<evidence type="ECO:0000256" key="5">
    <source>
        <dbReference type="ARBA" id="ARBA00023136"/>
    </source>
</evidence>
<evidence type="ECO:0000256" key="11">
    <source>
        <dbReference type="SAM" id="MobiDB-lite"/>
    </source>
</evidence>
<dbReference type="GO" id="GO:0005102">
    <property type="term" value="F:signaling receptor binding"/>
    <property type="evidence" value="ECO:0007669"/>
    <property type="project" value="TreeGrafter"/>
</dbReference>
<dbReference type="GO" id="GO:0016560">
    <property type="term" value="P:protein import into peroxisome matrix, docking"/>
    <property type="evidence" value="ECO:0007669"/>
    <property type="project" value="UniProtKB-UniRule"/>
</dbReference>
<keyword evidence="6 10" id="KW-0576">Peroxisome</keyword>
<gene>
    <name evidence="14" type="ORF">DFJ43DRAFT_1071700</name>
</gene>
<sequence length="408" mass="45289">MAEENAKSPSLSPREPSEPVSEPVSVQVESPQASVAAGSSIEAATRSELISRARSFLSSPQIQSQDIFAKRRFLVDKGLNETEIELLLRELPPQLPRVPPRTYPQPPPSGLLTLLIGFAKIFTWIAGGSATLLFLYHRFLLPRILRTAESRKSLKIHQVSLLKKLNASLKSLKETQTQCYALLPRPDPHKEPSVFAGCHSLLDVLTEAETHKLEINELPHLTLLRCAWEDFRKLPDCADSNPRTEELFQVLESRIPWLVSAEGVPFERNLWEVLSTTSVFNGLTSQDSPGEVSAPVRWAYVPPKPAIPTPFLSSLESLSSTVTTYQPQSTSSPYQYTLQAMSEFTGYISSNLYTPYRPPPLPGTTAPSMGEPADELKKEIRALKGLVLNRRSFMPTIPRVSIPSSQVP</sequence>
<comment type="caution">
    <text evidence="14">The sequence shown here is derived from an EMBL/GenBank/DDBJ whole genome shotgun (WGS) entry which is preliminary data.</text>
</comment>
<evidence type="ECO:0000256" key="10">
    <source>
        <dbReference type="RuleBase" id="RU367032"/>
    </source>
</evidence>
<evidence type="ECO:0000256" key="6">
    <source>
        <dbReference type="ARBA" id="ARBA00023140"/>
    </source>
</evidence>
<dbReference type="Pfam" id="PF04695">
    <property type="entry name" value="Pex14_N"/>
    <property type="match status" value="1"/>
</dbReference>
<evidence type="ECO:0000256" key="9">
    <source>
        <dbReference type="ARBA" id="ARBA00046271"/>
    </source>
</evidence>
<feature type="compositionally biased region" description="Low complexity" evidence="11">
    <location>
        <begin position="8"/>
        <end position="31"/>
    </location>
</feature>
<evidence type="ECO:0000256" key="12">
    <source>
        <dbReference type="SAM" id="Phobius"/>
    </source>
</evidence>
<dbReference type="PANTHER" id="PTHR23058:SF0">
    <property type="entry name" value="PEROXISOMAL MEMBRANE PROTEIN PEX14"/>
    <property type="match status" value="1"/>
</dbReference>
<evidence type="ECO:0000256" key="1">
    <source>
        <dbReference type="ARBA" id="ARBA00005443"/>
    </source>
</evidence>
<dbReference type="PANTHER" id="PTHR23058">
    <property type="entry name" value="PEROXISOMAL MEMBRANE PROTEIN PEX14"/>
    <property type="match status" value="1"/>
</dbReference>
<keyword evidence="15" id="KW-1185">Reference proteome</keyword>
<dbReference type="InterPro" id="IPR006785">
    <property type="entry name" value="Pex14_N"/>
</dbReference>
<dbReference type="AlphaFoldDB" id="A0AA38N0E0"/>
<keyword evidence="4" id="KW-0811">Translocation</keyword>
<name>A0AA38N0E0_9AGAR</name>
<comment type="function">
    <text evidence="10">Component of the PEX13-PEX14 docking complex, a translocon channel that specifically mediates the import of peroxisomal cargo proteins bound to PEX5 receptor. The PEX13-PEX14 docking complex forms a large import pore which can be opened to a diameter of about 9 nm. Mechanistically, PEX5 receptor along with cargo proteins associates with the PEX14 subunit of the PEX13-PEX14 docking complex in the cytosol, leading to the insertion of the receptor into the organelle membrane with the concomitant translocation of the cargo into the peroxisome matrix.</text>
</comment>
<protein>
    <recommendedName>
        <fullName evidence="7 10">Peroxisomal membrane protein PEX14</fullName>
    </recommendedName>
    <alternativeName>
        <fullName evidence="8 10">Peroxin-14</fullName>
    </alternativeName>
</protein>
<dbReference type="Gene3D" id="1.10.10.10">
    <property type="entry name" value="Winged helix-like DNA-binding domain superfamily/Winged helix DNA-binding domain"/>
    <property type="match status" value="1"/>
</dbReference>
<dbReference type="GO" id="GO:1990429">
    <property type="term" value="C:peroxisomal importomer complex"/>
    <property type="evidence" value="ECO:0007669"/>
    <property type="project" value="TreeGrafter"/>
</dbReference>
<keyword evidence="12" id="KW-0812">Transmembrane</keyword>
<evidence type="ECO:0000256" key="4">
    <source>
        <dbReference type="ARBA" id="ARBA00023010"/>
    </source>
</evidence>
<evidence type="ECO:0000256" key="8">
    <source>
        <dbReference type="ARBA" id="ARBA00029691"/>
    </source>
</evidence>
<dbReference type="GO" id="GO:0005778">
    <property type="term" value="C:peroxisomal membrane"/>
    <property type="evidence" value="ECO:0007669"/>
    <property type="project" value="UniProtKB-SubCell"/>
</dbReference>
<feature type="domain" description="Peroxisome membrane anchor protein Pex14p N-terminal" evidence="13">
    <location>
        <begin position="45"/>
        <end position="90"/>
    </location>
</feature>
<dbReference type="EMBL" id="JANVFO010000021">
    <property type="protein sequence ID" value="KAJ3732855.1"/>
    <property type="molecule type" value="Genomic_DNA"/>
</dbReference>
<reference evidence="14" key="1">
    <citation type="submission" date="2022-08" db="EMBL/GenBank/DDBJ databases">
        <authorList>
            <consortium name="DOE Joint Genome Institute"/>
            <person name="Min B."/>
            <person name="Sierra-Patev S."/>
            <person name="Naranjo-Ortiz M."/>
            <person name="Looney B."/>
            <person name="Konkel Z."/>
            <person name="Slot J.C."/>
            <person name="Sakamoto Y."/>
            <person name="Steenwyk J.L."/>
            <person name="Rokas A."/>
            <person name="Carro J."/>
            <person name="Camarero S."/>
            <person name="Ferreira P."/>
            <person name="Molpeceres G."/>
            <person name="Ruiz-duenas F.J."/>
            <person name="Serrano A."/>
            <person name="Henrissat B."/>
            <person name="Drula E."/>
            <person name="Hughes K.W."/>
            <person name="Mata J.L."/>
            <person name="Ishikawa N.K."/>
            <person name="Vargas-Isla R."/>
            <person name="Ushijima S."/>
            <person name="Smith C.A."/>
            <person name="Ahrendt S."/>
            <person name="Andreopoulos W."/>
            <person name="He G."/>
            <person name="LaButti K."/>
            <person name="Lipzen A."/>
            <person name="Ng V."/>
            <person name="Riley R."/>
            <person name="Sandor L."/>
            <person name="Barry K."/>
            <person name="Martinez A.T."/>
            <person name="Xiao Y."/>
            <person name="Gibbons J.G."/>
            <person name="Terashima K."/>
            <person name="Hibbett D.S."/>
            <person name="Grigoriev I.V."/>
        </authorList>
    </citation>
    <scope>NUCLEOTIDE SEQUENCE</scope>
    <source>
        <strain evidence="14">ET3784</strain>
    </source>
</reference>
<feature type="transmembrane region" description="Helical" evidence="12">
    <location>
        <begin position="111"/>
        <end position="136"/>
    </location>
</feature>
<evidence type="ECO:0000256" key="7">
    <source>
        <dbReference type="ARBA" id="ARBA00029502"/>
    </source>
</evidence>
<accession>A0AA38N0E0</accession>
<comment type="similarity">
    <text evidence="1 10">Belongs to the peroxin-14 family.</text>
</comment>